<comment type="caution">
    <text evidence="2">The sequence shown here is derived from an EMBL/GenBank/DDBJ whole genome shotgun (WGS) entry which is preliminary data.</text>
</comment>
<reference evidence="2 3" key="1">
    <citation type="journal article" date="2024" name="Int. J. Syst. Evol. Microbiol.">
        <title>Clostridium omnivorum sp. nov., isolated from anoxic soil under the treatment of reductive soil disinfestation.</title>
        <authorList>
            <person name="Ueki A."/>
            <person name="Tonouchi A."/>
            <person name="Kaku N."/>
            <person name="Honma S."/>
            <person name="Ueki K."/>
        </authorList>
    </citation>
    <scope>NUCLEOTIDE SEQUENCE [LARGE SCALE GENOMIC DNA]</scope>
    <source>
        <strain evidence="2 3">E14</strain>
    </source>
</reference>
<keyword evidence="3" id="KW-1185">Reference proteome</keyword>
<dbReference type="RefSeq" id="WP_264848359.1">
    <property type="nucleotide sequence ID" value="NZ_BRXR01000001.1"/>
</dbReference>
<protein>
    <recommendedName>
        <fullName evidence="1">Rhodanese domain-containing protein</fullName>
    </recommendedName>
</protein>
<accession>A0ABQ5N1L3</accession>
<name>A0ABQ5N1L3_9CLOT</name>
<dbReference type="Gene3D" id="1.25.40.750">
    <property type="entry name" value="Domain of unknown function DUF5071"/>
    <property type="match status" value="1"/>
</dbReference>
<dbReference type="EMBL" id="BRXR01000001">
    <property type="protein sequence ID" value="GLC29079.1"/>
    <property type="molecule type" value="Genomic_DNA"/>
</dbReference>
<dbReference type="Pfam" id="PF16804">
    <property type="entry name" value="DUF5071"/>
    <property type="match status" value="1"/>
</dbReference>
<sequence length="198" mass="22794">MDNIEIEEYISNLNLEAPQYLQDYAISQLVNIEESKLYMLLQPVSKSYWGNAAIVLKQIGYPRVKSIIPGLLEWIQDMNWPGSKEIVGLLVTIDDVIVPYVKQVLKSGDGIWIIWLLSEVVSKWDKELRTQIKDNLLELAITMNNNLVIEGVDLQALKLLNEYELIDSKKALSISKRKRELYLDLVENIDEFIGTIEK</sequence>
<feature type="domain" description="Rhodanese" evidence="1">
    <location>
        <begin position="52"/>
        <end position="83"/>
    </location>
</feature>
<dbReference type="InterPro" id="IPR001763">
    <property type="entry name" value="Rhodanese-like_dom"/>
</dbReference>
<dbReference type="Proteomes" id="UP001208567">
    <property type="component" value="Unassembled WGS sequence"/>
</dbReference>
<evidence type="ECO:0000313" key="3">
    <source>
        <dbReference type="Proteomes" id="UP001208567"/>
    </source>
</evidence>
<dbReference type="PROSITE" id="PS50206">
    <property type="entry name" value="RHODANESE_3"/>
    <property type="match status" value="1"/>
</dbReference>
<dbReference type="InterPro" id="IPR031837">
    <property type="entry name" value="DUF5071"/>
</dbReference>
<evidence type="ECO:0000313" key="2">
    <source>
        <dbReference type="EMBL" id="GLC29079.1"/>
    </source>
</evidence>
<gene>
    <name evidence="2" type="ORF">bsdE14_04890</name>
</gene>
<proteinExistence type="predicted"/>
<evidence type="ECO:0000259" key="1">
    <source>
        <dbReference type="PROSITE" id="PS50206"/>
    </source>
</evidence>
<organism evidence="2 3">
    <name type="scientific">Clostridium omnivorum</name>
    <dbReference type="NCBI Taxonomy" id="1604902"/>
    <lineage>
        <taxon>Bacteria</taxon>
        <taxon>Bacillati</taxon>
        <taxon>Bacillota</taxon>
        <taxon>Clostridia</taxon>
        <taxon>Eubacteriales</taxon>
        <taxon>Clostridiaceae</taxon>
        <taxon>Clostridium</taxon>
    </lineage>
</organism>
<dbReference type="InterPro" id="IPR038692">
    <property type="entry name" value="Cthe_2751_sf"/>
</dbReference>